<name>A0A177A2B9_9PEZI</name>
<dbReference type="PANTHER" id="PTHR10039:SF14">
    <property type="entry name" value="NACHT DOMAIN-CONTAINING PROTEIN"/>
    <property type="match status" value="1"/>
</dbReference>
<proteinExistence type="predicted"/>
<sequence length="99" mass="11215">MKIQSLVPIKLFLTSRPMKIPSTSTANSLTTFFLHEEDTADDILTYVHKVVSSALPDDPEFQGDIINQVLAKASGSFLWVKVVLETLQDKWHTKEERIN</sequence>
<accession>A0A177A2B9</accession>
<evidence type="ECO:0000313" key="1">
    <source>
        <dbReference type="EMBL" id="OAF56415.1"/>
    </source>
</evidence>
<reference evidence="1" key="1">
    <citation type="submission" date="2016-03" db="EMBL/GenBank/DDBJ databases">
        <title>Updated assembly of Pseudogymnoascus destructans, the fungus causing white-nose syndrome of bats.</title>
        <authorList>
            <person name="Palmer J.M."/>
            <person name="Drees K.P."/>
            <person name="Foster J.T."/>
            <person name="Lindner D.L."/>
        </authorList>
    </citation>
    <scope>NUCLEOTIDE SEQUENCE [LARGE SCALE GENOMIC DNA]</scope>
    <source>
        <strain evidence="1">20631-21</strain>
    </source>
</reference>
<dbReference type="EMBL" id="KV441404">
    <property type="protein sequence ID" value="OAF56415.1"/>
    <property type="molecule type" value="Genomic_DNA"/>
</dbReference>
<dbReference type="RefSeq" id="XP_024321709.1">
    <property type="nucleotide sequence ID" value="XM_024470272.1"/>
</dbReference>
<gene>
    <name evidence="1" type="ORF">VC83_06682</name>
</gene>
<dbReference type="AlphaFoldDB" id="A0A177A2B9"/>
<dbReference type="OrthoDB" id="443402at2759"/>
<dbReference type="Proteomes" id="UP000077154">
    <property type="component" value="Unassembled WGS sequence"/>
</dbReference>
<dbReference type="PANTHER" id="PTHR10039">
    <property type="entry name" value="AMELOGENIN"/>
    <property type="match status" value="1"/>
</dbReference>
<organism evidence="1">
    <name type="scientific">Pseudogymnoascus destructans</name>
    <dbReference type="NCBI Taxonomy" id="655981"/>
    <lineage>
        <taxon>Eukaryota</taxon>
        <taxon>Fungi</taxon>
        <taxon>Dikarya</taxon>
        <taxon>Ascomycota</taxon>
        <taxon>Pezizomycotina</taxon>
        <taxon>Leotiomycetes</taxon>
        <taxon>Thelebolales</taxon>
        <taxon>Thelebolaceae</taxon>
        <taxon>Pseudogymnoascus</taxon>
    </lineage>
</organism>
<protein>
    <submittedName>
        <fullName evidence="1">Uncharacterized protein</fullName>
    </submittedName>
</protein>
<dbReference type="GeneID" id="36289738"/>